<keyword evidence="3" id="KW-1185">Reference proteome</keyword>
<dbReference type="EMBL" id="JBHRXJ010000015">
    <property type="protein sequence ID" value="MFC3529821.1"/>
    <property type="molecule type" value="Genomic_DNA"/>
</dbReference>
<name>A0ABV7R979_9RHOB</name>
<evidence type="ECO:0000313" key="2">
    <source>
        <dbReference type="EMBL" id="MFC3529821.1"/>
    </source>
</evidence>
<keyword evidence="1" id="KW-0812">Transmembrane</keyword>
<accession>A0ABV7R979</accession>
<gene>
    <name evidence="2" type="ORF">ACFOMH_16730</name>
</gene>
<keyword evidence="1" id="KW-0472">Membrane</keyword>
<dbReference type="RefSeq" id="WP_377745912.1">
    <property type="nucleotide sequence ID" value="NZ_JBHRXJ010000015.1"/>
</dbReference>
<sequence length="56" mass="5715">MDTGPVPTPPARGSPGVLGGVAASAVIGIFLVAVFYVIVLRLVGMVARKRPARQQG</sequence>
<dbReference type="Proteomes" id="UP001595721">
    <property type="component" value="Unassembled WGS sequence"/>
</dbReference>
<organism evidence="2 3">
    <name type="scientific">Paracoccus mangrovi</name>
    <dbReference type="NCBI Taxonomy" id="1715645"/>
    <lineage>
        <taxon>Bacteria</taxon>
        <taxon>Pseudomonadati</taxon>
        <taxon>Pseudomonadota</taxon>
        <taxon>Alphaproteobacteria</taxon>
        <taxon>Rhodobacterales</taxon>
        <taxon>Paracoccaceae</taxon>
        <taxon>Paracoccus</taxon>
    </lineage>
</organism>
<reference evidence="3" key="1">
    <citation type="journal article" date="2019" name="Int. J. Syst. Evol. Microbiol.">
        <title>The Global Catalogue of Microorganisms (GCM) 10K type strain sequencing project: providing services to taxonomists for standard genome sequencing and annotation.</title>
        <authorList>
            <consortium name="The Broad Institute Genomics Platform"/>
            <consortium name="The Broad Institute Genome Sequencing Center for Infectious Disease"/>
            <person name="Wu L."/>
            <person name="Ma J."/>
        </authorList>
    </citation>
    <scope>NUCLEOTIDE SEQUENCE [LARGE SCALE GENOMIC DNA]</scope>
    <source>
        <strain evidence="3">KCTC 42899</strain>
    </source>
</reference>
<comment type="caution">
    <text evidence="2">The sequence shown here is derived from an EMBL/GenBank/DDBJ whole genome shotgun (WGS) entry which is preliminary data.</text>
</comment>
<evidence type="ECO:0000313" key="3">
    <source>
        <dbReference type="Proteomes" id="UP001595721"/>
    </source>
</evidence>
<evidence type="ECO:0000256" key="1">
    <source>
        <dbReference type="SAM" id="Phobius"/>
    </source>
</evidence>
<feature type="transmembrane region" description="Helical" evidence="1">
    <location>
        <begin position="20"/>
        <end position="43"/>
    </location>
</feature>
<proteinExistence type="predicted"/>
<keyword evidence="1" id="KW-1133">Transmembrane helix</keyword>
<protein>
    <submittedName>
        <fullName evidence="2">Uncharacterized protein</fullName>
    </submittedName>
</protein>